<reference evidence="3" key="1">
    <citation type="submission" date="2017-02" db="EMBL/GenBank/DDBJ databases">
        <authorList>
            <person name="Daims H."/>
        </authorList>
    </citation>
    <scope>NUCLEOTIDE SEQUENCE [LARGE SCALE GENOMIC DNA]</scope>
</reference>
<dbReference type="RefSeq" id="WP_087144383.1">
    <property type="nucleotide sequence ID" value="NZ_FUKI01000132.1"/>
</dbReference>
<dbReference type="Proteomes" id="UP000195667">
    <property type="component" value="Unassembled WGS sequence"/>
</dbReference>
<dbReference type="PANTHER" id="PTHR43194:SF5">
    <property type="entry name" value="PIMELOYL-[ACYL-CARRIER PROTEIN] METHYL ESTER ESTERASE"/>
    <property type="match status" value="1"/>
</dbReference>
<evidence type="ECO:0000313" key="2">
    <source>
        <dbReference type="EMBL" id="SJM94589.1"/>
    </source>
</evidence>
<dbReference type="GO" id="GO:0016787">
    <property type="term" value="F:hydrolase activity"/>
    <property type="evidence" value="ECO:0007669"/>
    <property type="project" value="UniProtKB-KW"/>
</dbReference>
<organism evidence="2 3">
    <name type="scientific">Crenothrix polyspora</name>
    <dbReference type="NCBI Taxonomy" id="360316"/>
    <lineage>
        <taxon>Bacteria</taxon>
        <taxon>Pseudomonadati</taxon>
        <taxon>Pseudomonadota</taxon>
        <taxon>Gammaproteobacteria</taxon>
        <taxon>Methylococcales</taxon>
        <taxon>Crenotrichaceae</taxon>
        <taxon>Crenothrix</taxon>
    </lineage>
</organism>
<accession>A0A1R4HEF0</accession>
<keyword evidence="3" id="KW-1185">Reference proteome</keyword>
<dbReference type="PANTHER" id="PTHR43194">
    <property type="entry name" value="HYDROLASE ALPHA/BETA FOLD FAMILY"/>
    <property type="match status" value="1"/>
</dbReference>
<dbReference type="InterPro" id="IPR050228">
    <property type="entry name" value="Carboxylesterase_BioH"/>
</dbReference>
<dbReference type="InterPro" id="IPR000073">
    <property type="entry name" value="AB_hydrolase_1"/>
</dbReference>
<keyword evidence="2" id="KW-0378">Hydrolase</keyword>
<proteinExistence type="predicted"/>
<dbReference type="SUPFAM" id="SSF53474">
    <property type="entry name" value="alpha/beta-Hydrolases"/>
    <property type="match status" value="1"/>
</dbReference>
<dbReference type="OrthoDB" id="5290302at2"/>
<dbReference type="InterPro" id="IPR029058">
    <property type="entry name" value="AB_hydrolase_fold"/>
</dbReference>
<dbReference type="EMBL" id="FUKI01000132">
    <property type="protein sequence ID" value="SJM94589.1"/>
    <property type="molecule type" value="Genomic_DNA"/>
</dbReference>
<sequence>MTDNGLATNWLLLRGLSREVEHWGDFPAILQRNFPGASVHTLDLPGTGYLYQQESPNRIAGITDAVRLQALEQGLLQQPLTLLAYSLGGMVAWDWMQRYPGEINGGVLLNTSFANLNPFYQRLRWQSYRQFLGLFLQTNLHRRETALLKLVSNRKDVGGFIASEWTKIQQHRPVSIKNSLRQIMAAAAYRSGKQKPVQPVLLLSSQKDYLVSSACSVAIQKRWQLDLRVHPWAGHDLCLDQPLWVVDKIKRWAENITPSSNLHQAVTALS</sequence>
<gene>
    <name evidence="2" type="ORF">CRENPOLYSF1_550051</name>
</gene>
<dbReference type="AlphaFoldDB" id="A0A1R4HEF0"/>
<name>A0A1R4HEF0_9GAMM</name>
<dbReference type="Gene3D" id="3.40.50.1820">
    <property type="entry name" value="alpha/beta hydrolase"/>
    <property type="match status" value="1"/>
</dbReference>
<evidence type="ECO:0000313" key="3">
    <source>
        <dbReference type="Proteomes" id="UP000195667"/>
    </source>
</evidence>
<protein>
    <submittedName>
        <fullName evidence="2">Alpha/beta hydrolase fold protein</fullName>
    </submittedName>
</protein>
<dbReference type="Pfam" id="PF12697">
    <property type="entry name" value="Abhydrolase_6"/>
    <property type="match status" value="1"/>
</dbReference>
<evidence type="ECO:0000259" key="1">
    <source>
        <dbReference type="Pfam" id="PF12697"/>
    </source>
</evidence>
<feature type="domain" description="AB hydrolase-1" evidence="1">
    <location>
        <begin position="12"/>
        <end position="247"/>
    </location>
</feature>